<dbReference type="InterPro" id="IPR041492">
    <property type="entry name" value="HAD_2"/>
</dbReference>
<proteinExistence type="predicted"/>
<gene>
    <name evidence="1" type="ORF">BJBARM4_0503</name>
</gene>
<dbReference type="EMBL" id="GG730046">
    <property type="protein sequence ID" value="EEZ92882.1"/>
    <property type="molecule type" value="Genomic_DNA"/>
</dbReference>
<evidence type="ECO:0000313" key="1">
    <source>
        <dbReference type="EMBL" id="EEZ92882.1"/>
    </source>
</evidence>
<dbReference type="Gene3D" id="1.10.150.520">
    <property type="match status" value="1"/>
</dbReference>
<dbReference type="SUPFAM" id="SSF56784">
    <property type="entry name" value="HAD-like"/>
    <property type="match status" value="1"/>
</dbReference>
<organism evidence="1 2">
    <name type="scientific">Candidatus Parvarchaeum acidiphilum ARMAN-4</name>
    <dbReference type="NCBI Taxonomy" id="662760"/>
    <lineage>
        <taxon>Archaea</taxon>
        <taxon>Candidatus Parvarchaeota</taxon>
        <taxon>Candidatus Parvarchaeum</taxon>
    </lineage>
</organism>
<dbReference type="Gene3D" id="3.40.50.1000">
    <property type="entry name" value="HAD superfamily/HAD-like"/>
    <property type="match status" value="1"/>
</dbReference>
<dbReference type="Proteomes" id="UP000009375">
    <property type="component" value="Unassembled WGS sequence"/>
</dbReference>
<reference evidence="1 2" key="1">
    <citation type="journal article" date="2010" name="Proc. Natl. Acad. Sci. U.S.A.">
        <title>Enigmatic, ultrasmall, uncultivated Archaea.</title>
        <authorList>
            <person name="Baker B.J."/>
            <person name="Comolli L.R."/>
            <person name="Dick G.J."/>
            <person name="Hauser L.J."/>
            <person name="Hyatt D."/>
            <person name="Dill B.D."/>
            <person name="Land M.L."/>
            <person name="Verberkmoes N.C."/>
            <person name="Hettich R.L."/>
            <person name="Banfield J.F."/>
        </authorList>
    </citation>
    <scope>NUCLEOTIDE SEQUENCE [LARGE SCALE GENOMIC DNA]</scope>
</reference>
<dbReference type="InterPro" id="IPR023214">
    <property type="entry name" value="HAD_sf"/>
</dbReference>
<evidence type="ECO:0008006" key="3">
    <source>
        <dbReference type="Google" id="ProtNLM"/>
    </source>
</evidence>
<evidence type="ECO:0000313" key="2">
    <source>
        <dbReference type="Proteomes" id="UP000009375"/>
    </source>
</evidence>
<sequence length="259" mass="30261">MNSKNMVIWDLDSTLIDTDAIFENAQKNVISRLSKELSSLSININPDSEDEIDQLRAVDYEGIKLRGHTAYDYPYELPLSLLYIYLMRGEINDKYAAAWMASKGKELADEVGKEYLERLNETPKKFTGIEKVLEESAKRNYNILLTEYFENREKQYRKIKENKIEDYFDKIIAAENKNKIAIMAAIEYGKLENEIEDKEFKLIFIDDRSKYLEIAKSIYPFCITVNVLFRKKEIFGESSSKIDYTAKNVSELEDIIKMI</sequence>
<dbReference type="Pfam" id="PF13419">
    <property type="entry name" value="HAD_2"/>
    <property type="match status" value="1"/>
</dbReference>
<protein>
    <recommendedName>
        <fullName evidence="3">Haloacid dehalogenase domain protein hydrolase</fullName>
    </recommendedName>
</protein>
<dbReference type="InterPro" id="IPR036412">
    <property type="entry name" value="HAD-like_sf"/>
</dbReference>
<dbReference type="AlphaFoldDB" id="D2EFI5"/>
<accession>D2EFI5</accession>
<name>D2EFI5_PARA4</name>